<dbReference type="Gene3D" id="3.40.50.10540">
    <property type="entry name" value="Crotonobetainyl-coa:carnitine coa-transferase, domain 1"/>
    <property type="match status" value="1"/>
</dbReference>
<dbReference type="PANTHER" id="PTHR48207">
    <property type="entry name" value="SUCCINATE--HYDROXYMETHYLGLUTARATE COA-TRANSFERASE"/>
    <property type="match status" value="1"/>
</dbReference>
<keyword evidence="2" id="KW-0413">Isomerase</keyword>
<sequence length="396" mass="42512">MKPSLRPLDGITVLALEHAVAAPFASRQLADLGARVIKVERPVVGDFARDYDHSVHGQSSFFVWANRGKESLTLDLKKPEAKAIVHKLLAEADVFIQNLAPGAAQRMGLDFESLHADYPDLIVCDISGYGDSGPYRDKKAYDLLIQAAAGLISVTGTDPAPSRTGISIADIAAGMYAYTGILSALLQRARTGAGLRVEVTMLEALSEWMSYPLNFAHYGGTPPARNGVAHPGIAPYGQYQTGDGASVIFGLQNEREWERFCTEVLEDPALAADARFNSNLQRVANRAALDQEIASHLRSMTREQLVKRLDRGGIANSPLNDMHDVWQHAQFAARNRWREVQTPGGAIQALLPPATLSGVPASMGNVPAVGEHSASVLKSLGMNEAEIEALAAAGTI</sequence>
<evidence type="ECO:0000256" key="1">
    <source>
        <dbReference type="ARBA" id="ARBA00022679"/>
    </source>
</evidence>
<protein>
    <submittedName>
        <fullName evidence="2">Predicted acyl-CoA transferase/carnitine dehydratase</fullName>
        <ecNumber evidence="2">5.1.99.-</ecNumber>
    </submittedName>
</protein>
<dbReference type="InterPro" id="IPR044855">
    <property type="entry name" value="CoA-Trfase_III_dom3_sf"/>
</dbReference>
<keyword evidence="1 2" id="KW-0808">Transferase</keyword>
<dbReference type="EC" id="5.1.99.-" evidence="2"/>
<dbReference type="InterPro" id="IPR003673">
    <property type="entry name" value="CoA-Trfase_fam_III"/>
</dbReference>
<dbReference type="InterPro" id="IPR023606">
    <property type="entry name" value="CoA-Trfase_III_dom_1_sf"/>
</dbReference>
<proteinExistence type="predicted"/>
<dbReference type="InterPro" id="IPR050483">
    <property type="entry name" value="CoA-transferase_III_domain"/>
</dbReference>
<accession>A0A1K0IMF3</accession>
<reference evidence="2" key="1">
    <citation type="submission" date="2016-09" db="EMBL/GenBank/DDBJ databases">
        <authorList>
            <person name="Capua I."/>
            <person name="De Benedictis P."/>
            <person name="Joannis T."/>
            <person name="Lombin L.H."/>
            <person name="Cattoli G."/>
        </authorList>
    </citation>
    <scope>NUCLEOTIDE SEQUENCE</scope>
    <source>
        <strain evidence="2">B9</strain>
    </source>
</reference>
<name>A0A1K0IMF3_CUPNE</name>
<dbReference type="GO" id="GO:0016853">
    <property type="term" value="F:isomerase activity"/>
    <property type="evidence" value="ECO:0007669"/>
    <property type="project" value="UniProtKB-KW"/>
</dbReference>
<evidence type="ECO:0000313" key="2">
    <source>
        <dbReference type="EMBL" id="SCU89612.1"/>
    </source>
</evidence>
<dbReference type="Gene3D" id="3.30.1540.10">
    <property type="entry name" value="formyl-coa transferase, domain 3"/>
    <property type="match status" value="1"/>
</dbReference>
<dbReference type="Pfam" id="PF02515">
    <property type="entry name" value="CoA_transf_3"/>
    <property type="match status" value="1"/>
</dbReference>
<dbReference type="RefSeq" id="WP_340528600.1">
    <property type="nucleotide sequence ID" value="NZ_FMSH01000437.1"/>
</dbReference>
<dbReference type="SUPFAM" id="SSF89796">
    <property type="entry name" value="CoA-transferase family III (CaiB/BaiF)"/>
    <property type="match status" value="1"/>
</dbReference>
<organism evidence="2">
    <name type="scientific">Cupriavidus necator</name>
    <name type="common">Alcaligenes eutrophus</name>
    <name type="synonym">Ralstonia eutropha</name>
    <dbReference type="NCBI Taxonomy" id="106590"/>
    <lineage>
        <taxon>Bacteria</taxon>
        <taxon>Pseudomonadati</taxon>
        <taxon>Pseudomonadota</taxon>
        <taxon>Betaproteobacteria</taxon>
        <taxon>Burkholderiales</taxon>
        <taxon>Burkholderiaceae</taxon>
        <taxon>Cupriavidus</taxon>
    </lineage>
</organism>
<gene>
    <name evidence="2" type="ORF">CNECB9_4920011</name>
</gene>
<dbReference type="PANTHER" id="PTHR48207:SF3">
    <property type="entry name" value="SUCCINATE--HYDROXYMETHYLGLUTARATE COA-TRANSFERASE"/>
    <property type="match status" value="1"/>
</dbReference>
<dbReference type="EMBL" id="FMSH01000437">
    <property type="protein sequence ID" value="SCU89612.1"/>
    <property type="molecule type" value="Genomic_DNA"/>
</dbReference>
<dbReference type="AlphaFoldDB" id="A0A1K0IMF3"/>
<dbReference type="GO" id="GO:0008410">
    <property type="term" value="F:CoA-transferase activity"/>
    <property type="evidence" value="ECO:0007669"/>
    <property type="project" value="TreeGrafter"/>
</dbReference>